<sequence>MTVTPPLKDQQMPIIIAFLASPVAATPRVSLSVTKIAALSSPTVVVVREYGRPRRQRLSWWCWCCRPPCCIAADDCCSSCDSERGDCCGADFGTGSATNTGDKGTQRQRLLRRHRHHDTGDSRVVVSDTAVVVASMPSSQSLSSSAATAAETSDNNVNSKKKSLRERLRHPDLHLGSLFTSGRSGGGFGAFRRATLSSGCSDGGKAARRQHHHAVATAANSRHATASTTVAEESPPPPLAGCGGDDTQSLLSSVDLNKSEEQPYHHQQQVPSSSSSYQPAPVPTRGRLQPSVSISCSTGAGAVGGSGSYNYHTHLSGMGVHGRRESFLYRAGGFGMADDTSPVLMLRDYATVSGCGNSGGGLPRPASRASSVASSELTNAAMHGDDFIVTPFAQLLASLRNVRANLVAIANLPQQCTAPAPDDGTGIATINAGGAISTISSANNVIQRCASGSGTGTAPAAPTMTTTAPVVRPTRRSGGSSMPVWPPGSEPLPEPVQQCALETLDELDWCLDQVKSFRTSLTEMASSKFRKLLNRELSLFAGSSKAGPQISKFLLNTYMAQQPEDELATIEEKHSMLEEDPQRPCTSSPSPIPQPLPSPSLFNKAKTAAVMGMSRISGVQRLRNSQSVPSEFGVPCKKEIEVYMQRINEWGLNIFKIHELSKQHSLTTVTYTLLRKRKLMFKFDINPGTLVNFLLHLEHNYRNNPYHNQIHGADVAQSMGVLISTPALEGVFSDLEVLAAIIAAAIHDVDHPGFTNQYLINTNNELAIMYNDESVLEQHHLAVAFKLLQERDCDFMAGVSKKQRQTFRKMVIEMVLATDMSKHMTLLADLKTMVEAKKVSGTDTLLDKYQDRILVLRSAIHLADLSNPTKPIELYRQWNERILEEYLRQGDREKQLGLEISPMCDRGNVTVEKSQIGFIDFIVHPLYETWAELVNPDANAILDQLEDNRQWYMTRLEEMEDEEEGSESDQTGDQQRQQQQQQQQLLEKPFPKSASLLISSGQSTPQRSSGKPSAPNTPKMSQPAPHPNITHQPITHHANSRVVP</sequence>
<reference evidence="11 12" key="1">
    <citation type="submission" date="2024-10" db="EMBL/GenBank/DDBJ databases">
        <authorList>
            <person name="Kim D."/>
        </authorList>
    </citation>
    <scope>NUCLEOTIDE SEQUENCE [LARGE SCALE GENOMIC DNA]</scope>
    <source>
        <strain evidence="11">BH-2024</strain>
    </source>
</reference>
<evidence type="ECO:0000256" key="9">
    <source>
        <dbReference type="SAM" id="MobiDB-lite"/>
    </source>
</evidence>
<feature type="region of interest" description="Disordered" evidence="9">
    <location>
        <begin position="199"/>
        <end position="293"/>
    </location>
</feature>
<name>A0ABD2KWI1_9BILA</name>
<evidence type="ECO:0000313" key="11">
    <source>
        <dbReference type="EMBL" id="KAL3107297.1"/>
    </source>
</evidence>
<accession>A0ABD2KWI1</accession>
<feature type="binding site" evidence="6">
    <location>
        <position position="748"/>
    </location>
    <ligand>
        <name>AMP</name>
        <dbReference type="ChEBI" id="CHEBI:456215"/>
    </ligand>
</feature>
<evidence type="ECO:0000259" key="10">
    <source>
        <dbReference type="PROSITE" id="PS51845"/>
    </source>
</evidence>
<comment type="similarity">
    <text evidence="1 8">Belongs to the cyclic nucleotide phosphodiesterase family.</text>
</comment>
<feature type="binding site" evidence="7">
    <location>
        <position position="864"/>
    </location>
    <ligand>
        <name>Zn(2+)</name>
        <dbReference type="ChEBI" id="CHEBI:29105"/>
        <label>1</label>
    </ligand>
</feature>
<dbReference type="InterPro" id="IPR036971">
    <property type="entry name" value="PDEase_catalytic_dom_sf"/>
</dbReference>
<feature type="region of interest" description="Disordered" evidence="9">
    <location>
        <begin position="575"/>
        <end position="599"/>
    </location>
</feature>
<feature type="compositionally biased region" description="Low complexity" evidence="9">
    <location>
        <begin position="453"/>
        <end position="472"/>
    </location>
</feature>
<dbReference type="InterPro" id="IPR023088">
    <property type="entry name" value="PDEase"/>
</dbReference>
<dbReference type="Proteomes" id="UP001620626">
    <property type="component" value="Unassembled WGS sequence"/>
</dbReference>
<dbReference type="InterPro" id="IPR002073">
    <property type="entry name" value="PDEase_catalytic_dom"/>
</dbReference>
<comment type="caution">
    <text evidence="11">The sequence shown here is derived from an EMBL/GenBank/DDBJ whole genome shotgun (WGS) entry which is preliminary data.</text>
</comment>
<dbReference type="GO" id="GO:0046872">
    <property type="term" value="F:metal ion binding"/>
    <property type="evidence" value="ECO:0007669"/>
    <property type="project" value="UniProtKB-KW"/>
</dbReference>
<feature type="binding site" evidence="6">
    <location>
        <begin position="707"/>
        <end position="711"/>
    </location>
    <ligand>
        <name>AMP</name>
        <dbReference type="ChEBI" id="CHEBI:456215"/>
    </ligand>
</feature>
<keyword evidence="12" id="KW-1185">Reference proteome</keyword>
<feature type="compositionally biased region" description="Acidic residues" evidence="9">
    <location>
        <begin position="958"/>
        <end position="967"/>
    </location>
</feature>
<evidence type="ECO:0000256" key="2">
    <source>
        <dbReference type="ARBA" id="ARBA00022723"/>
    </source>
</evidence>
<evidence type="ECO:0000313" key="12">
    <source>
        <dbReference type="Proteomes" id="UP001620626"/>
    </source>
</evidence>
<dbReference type="EMBL" id="JBICBT010000623">
    <property type="protein sequence ID" value="KAL3107297.1"/>
    <property type="molecule type" value="Genomic_DNA"/>
</dbReference>
<feature type="compositionally biased region" description="Polar residues" evidence="9">
    <location>
        <begin position="996"/>
        <end position="1020"/>
    </location>
</feature>
<dbReference type="SUPFAM" id="SSF109604">
    <property type="entry name" value="HD-domain/PDEase-like"/>
    <property type="match status" value="1"/>
</dbReference>
<evidence type="ECO:0000256" key="1">
    <source>
        <dbReference type="ARBA" id="ARBA00007648"/>
    </source>
</evidence>
<dbReference type="GO" id="GO:0016787">
    <property type="term" value="F:hydrolase activity"/>
    <property type="evidence" value="ECO:0007669"/>
    <property type="project" value="UniProtKB-KW"/>
</dbReference>
<dbReference type="PROSITE" id="PS51845">
    <property type="entry name" value="PDEASE_I_2"/>
    <property type="match status" value="1"/>
</dbReference>
<evidence type="ECO:0000256" key="4">
    <source>
        <dbReference type="ARBA" id="ARBA00023149"/>
    </source>
</evidence>
<dbReference type="Gene3D" id="1.10.1300.10">
    <property type="entry name" value="3'5'-cyclic nucleotide phosphodiesterase, catalytic domain"/>
    <property type="match status" value="1"/>
</dbReference>
<feature type="binding site" evidence="7">
    <location>
        <position position="748"/>
    </location>
    <ligand>
        <name>Zn(2+)</name>
        <dbReference type="ChEBI" id="CHEBI:29105"/>
        <label>2</label>
    </ligand>
</feature>
<feature type="binding site" evidence="7">
    <location>
        <position position="747"/>
    </location>
    <ligand>
        <name>Zn(2+)</name>
        <dbReference type="ChEBI" id="CHEBI:29105"/>
        <label>1</label>
    </ligand>
</feature>
<feature type="region of interest" description="Disordered" evidence="9">
    <location>
        <begin position="453"/>
        <end position="492"/>
    </location>
</feature>
<dbReference type="PRINTS" id="PR00387">
    <property type="entry name" value="PDIESTERASE1"/>
</dbReference>
<feature type="compositionally biased region" description="Polar residues" evidence="9">
    <location>
        <begin position="246"/>
        <end position="256"/>
    </location>
</feature>
<comment type="cofactor">
    <cofactor evidence="8">
        <name>a divalent metal cation</name>
        <dbReference type="ChEBI" id="CHEBI:60240"/>
    </cofactor>
    <text evidence="8">Binds 2 divalent metal cations per subunit. Site 1 may preferentially bind zinc ions, while site 2 has a preference for magnesium and/or manganese ions.</text>
</comment>
<dbReference type="PANTHER" id="PTHR11347">
    <property type="entry name" value="CYCLIC NUCLEOTIDE PHOSPHODIESTERASE"/>
    <property type="match status" value="1"/>
</dbReference>
<feature type="region of interest" description="Disordered" evidence="9">
    <location>
        <begin position="136"/>
        <end position="169"/>
    </location>
</feature>
<dbReference type="SMART" id="SM00471">
    <property type="entry name" value="HDc"/>
    <property type="match status" value="1"/>
</dbReference>
<dbReference type="FunFam" id="1.10.1300.10:FF:000023">
    <property type="entry name" value="Phosphodiesterase"/>
    <property type="match status" value="1"/>
</dbReference>
<dbReference type="EC" id="3.1.4.-" evidence="8"/>
<keyword evidence="3 8" id="KW-0378">Hydrolase</keyword>
<evidence type="ECO:0000256" key="5">
    <source>
        <dbReference type="PIRSR" id="PIRSR623088-1"/>
    </source>
</evidence>
<keyword evidence="2 7" id="KW-0479">Metal-binding</keyword>
<feature type="binding site" evidence="7">
    <location>
        <position position="748"/>
    </location>
    <ligand>
        <name>Zn(2+)</name>
        <dbReference type="ChEBI" id="CHEBI:29105"/>
        <label>1</label>
    </ligand>
</feature>
<feature type="binding site" evidence="7">
    <location>
        <position position="711"/>
    </location>
    <ligand>
        <name>Zn(2+)</name>
        <dbReference type="ChEBI" id="CHEBI:29105"/>
        <label>1</label>
    </ligand>
</feature>
<feature type="region of interest" description="Disordered" evidence="9">
    <location>
        <begin position="958"/>
        <end position="1044"/>
    </location>
</feature>
<dbReference type="CDD" id="cd00077">
    <property type="entry name" value="HDc"/>
    <property type="match status" value="1"/>
</dbReference>
<dbReference type="InterPro" id="IPR023174">
    <property type="entry name" value="PDEase_CS"/>
</dbReference>
<feature type="active site" description="Proton donor" evidence="5">
    <location>
        <position position="707"/>
    </location>
</feature>
<feature type="binding site" evidence="6">
    <location>
        <position position="915"/>
    </location>
    <ligand>
        <name>AMP</name>
        <dbReference type="ChEBI" id="CHEBI:456215"/>
    </ligand>
</feature>
<dbReference type="PROSITE" id="PS00126">
    <property type="entry name" value="PDEASE_I_1"/>
    <property type="match status" value="1"/>
</dbReference>
<feature type="compositionally biased region" description="Low complexity" evidence="9">
    <location>
        <begin position="136"/>
        <end position="153"/>
    </location>
</feature>
<dbReference type="Pfam" id="PF18100">
    <property type="entry name" value="PDE4_UCR"/>
    <property type="match status" value="2"/>
</dbReference>
<feature type="compositionally biased region" description="Low complexity" evidence="9">
    <location>
        <begin position="974"/>
        <end position="984"/>
    </location>
</feature>
<evidence type="ECO:0000256" key="6">
    <source>
        <dbReference type="PIRSR" id="PIRSR623088-2"/>
    </source>
</evidence>
<dbReference type="AlphaFoldDB" id="A0ABD2KWI1"/>
<proteinExistence type="inferred from homology"/>
<gene>
    <name evidence="11" type="ORF">niasHT_012721</name>
</gene>
<keyword evidence="4" id="KW-0114">cAMP</keyword>
<dbReference type="InterPro" id="IPR003607">
    <property type="entry name" value="HD/PDEase_dom"/>
</dbReference>
<evidence type="ECO:0000256" key="7">
    <source>
        <dbReference type="PIRSR" id="PIRSR623088-3"/>
    </source>
</evidence>
<dbReference type="InterPro" id="IPR040844">
    <property type="entry name" value="PDE4_UCR"/>
</dbReference>
<evidence type="ECO:0000256" key="3">
    <source>
        <dbReference type="ARBA" id="ARBA00022801"/>
    </source>
</evidence>
<feature type="compositionally biased region" description="Polar residues" evidence="9">
    <location>
        <begin position="218"/>
        <end position="231"/>
    </location>
</feature>
<organism evidence="11 12">
    <name type="scientific">Heterodera trifolii</name>
    <dbReference type="NCBI Taxonomy" id="157864"/>
    <lineage>
        <taxon>Eukaryota</taxon>
        <taxon>Metazoa</taxon>
        <taxon>Ecdysozoa</taxon>
        <taxon>Nematoda</taxon>
        <taxon>Chromadorea</taxon>
        <taxon>Rhabditida</taxon>
        <taxon>Tylenchina</taxon>
        <taxon>Tylenchomorpha</taxon>
        <taxon>Tylenchoidea</taxon>
        <taxon>Heteroderidae</taxon>
        <taxon>Heteroderinae</taxon>
        <taxon>Heterodera</taxon>
    </lineage>
</organism>
<feature type="domain" description="PDEase" evidence="10">
    <location>
        <begin position="628"/>
        <end position="959"/>
    </location>
</feature>
<dbReference type="Pfam" id="PF00233">
    <property type="entry name" value="PDEase_I"/>
    <property type="match status" value="1"/>
</dbReference>
<evidence type="ECO:0000256" key="8">
    <source>
        <dbReference type="RuleBase" id="RU363067"/>
    </source>
</evidence>
<protein>
    <recommendedName>
        <fullName evidence="8">Phosphodiesterase</fullName>
        <ecNumber evidence="8">3.1.4.-</ecNumber>
    </recommendedName>
</protein>
<feature type="binding site" evidence="6">
    <location>
        <position position="864"/>
    </location>
    <ligand>
        <name>AMP</name>
        <dbReference type="ChEBI" id="CHEBI:456215"/>
    </ligand>
</feature>
<feature type="compositionally biased region" description="Low complexity" evidence="9">
    <location>
        <begin position="265"/>
        <end position="279"/>
    </location>
</feature>